<dbReference type="EMBL" id="HACG01017224">
    <property type="protein sequence ID" value="CEK64089.1"/>
    <property type="molecule type" value="Transcribed_RNA"/>
</dbReference>
<dbReference type="GO" id="GO:0007264">
    <property type="term" value="P:small GTPase-mediated signal transduction"/>
    <property type="evidence" value="ECO:0007669"/>
    <property type="project" value="InterPro"/>
</dbReference>
<proteinExistence type="predicted"/>
<organism evidence="3">
    <name type="scientific">Arion vulgaris</name>
    <dbReference type="NCBI Taxonomy" id="1028688"/>
    <lineage>
        <taxon>Eukaryota</taxon>
        <taxon>Metazoa</taxon>
        <taxon>Spiralia</taxon>
        <taxon>Lophotrochozoa</taxon>
        <taxon>Mollusca</taxon>
        <taxon>Gastropoda</taxon>
        <taxon>Heterobranchia</taxon>
        <taxon>Euthyneura</taxon>
        <taxon>Panpulmonata</taxon>
        <taxon>Eupulmonata</taxon>
        <taxon>Stylommatophora</taxon>
        <taxon>Helicina</taxon>
        <taxon>Arionoidea</taxon>
        <taxon>Arionidae</taxon>
        <taxon>Arion</taxon>
    </lineage>
</organism>
<dbReference type="InterPro" id="IPR027417">
    <property type="entry name" value="P-loop_NTPase"/>
</dbReference>
<accession>A0A0B6Z619</accession>
<dbReference type="PANTHER" id="PTHR24072">
    <property type="entry name" value="RHO FAMILY GTPASE"/>
    <property type="match status" value="1"/>
</dbReference>
<evidence type="ECO:0000256" key="1">
    <source>
        <dbReference type="ARBA" id="ARBA00022741"/>
    </source>
</evidence>
<name>A0A0B6Z619_9EUPU</name>
<dbReference type="Gene3D" id="3.40.50.300">
    <property type="entry name" value="P-loop containing nucleotide triphosphate hydrolases"/>
    <property type="match status" value="1"/>
</dbReference>
<dbReference type="InterPro" id="IPR003578">
    <property type="entry name" value="Small_GTPase_Rho"/>
</dbReference>
<sequence>ITNPRTMESINSKWLPFLTNTSKLILVVLKSDLAYDKSTCQLLESQGLHPIKLEAGRCLANQLKASQYVEVSALKYLGIEQLKDKTLFDFVNYDGSSPVQNKKTCTIS</sequence>
<dbReference type="AlphaFoldDB" id="A0A0B6Z619"/>
<keyword evidence="1" id="KW-0547">Nucleotide-binding</keyword>
<dbReference type="SUPFAM" id="SSF52540">
    <property type="entry name" value="P-loop containing nucleoside triphosphate hydrolases"/>
    <property type="match status" value="1"/>
</dbReference>
<evidence type="ECO:0000313" key="3">
    <source>
        <dbReference type="EMBL" id="CEK64089.1"/>
    </source>
</evidence>
<keyword evidence="2" id="KW-0342">GTP-binding</keyword>
<feature type="non-terminal residue" evidence="3">
    <location>
        <position position="1"/>
    </location>
</feature>
<protein>
    <submittedName>
        <fullName evidence="3">Uncharacterized protein</fullName>
    </submittedName>
</protein>
<evidence type="ECO:0000256" key="2">
    <source>
        <dbReference type="ARBA" id="ARBA00023134"/>
    </source>
</evidence>
<dbReference type="GO" id="GO:0005525">
    <property type="term" value="F:GTP binding"/>
    <property type="evidence" value="ECO:0007669"/>
    <property type="project" value="UniProtKB-KW"/>
</dbReference>
<reference evidence="3" key="1">
    <citation type="submission" date="2014-12" db="EMBL/GenBank/DDBJ databases">
        <title>Insight into the proteome of Arion vulgaris.</title>
        <authorList>
            <person name="Aradska J."/>
            <person name="Bulat T."/>
            <person name="Smidak R."/>
            <person name="Sarate P."/>
            <person name="Gangsoo J."/>
            <person name="Sialana F."/>
            <person name="Bilban M."/>
            <person name="Lubec G."/>
        </authorList>
    </citation>
    <scope>NUCLEOTIDE SEQUENCE</scope>
    <source>
        <tissue evidence="3">Skin</tissue>
    </source>
</reference>
<gene>
    <name evidence="3" type="primary">ORF50577</name>
</gene>